<comment type="function">
    <text evidence="1">General (non sugar-specific) component of the phosphoenolpyruvate-dependent sugar phosphotransferase system (sugar PTS). This major carbohydrate active-transport system catalyzes the phosphorylation of incoming sugar substrates concomitantly with their translocation across the cell membrane. The phosphoryl group from phosphoenolpyruvate (PEP) is transferred to the phosphoryl carrier protein HPr by enzyme I. Phospho-HPr then transfers it to the PTS EIIA domain.</text>
</comment>
<keyword evidence="11" id="KW-1185">Reference proteome</keyword>
<dbReference type="InterPro" id="IPR001020">
    <property type="entry name" value="PTS_HPr_His_P_site"/>
</dbReference>
<dbReference type="PROSITE" id="PS00589">
    <property type="entry name" value="PTS_HPR_SER"/>
    <property type="match status" value="1"/>
</dbReference>
<proteinExistence type="predicted"/>
<reference evidence="10 11" key="1">
    <citation type="submission" date="2017-04" db="EMBL/GenBank/DDBJ databases">
        <authorList>
            <person name="Afonso C.L."/>
            <person name="Miller P.J."/>
            <person name="Scott M.A."/>
            <person name="Spackman E."/>
            <person name="Goraichik I."/>
            <person name="Dimitrov K.M."/>
            <person name="Suarez D.L."/>
            <person name="Swayne D.E."/>
        </authorList>
    </citation>
    <scope>NUCLEOTIDE SEQUENCE [LARGE SCALE GENOMIC DNA]</scope>
    <source>
        <strain evidence="10 11">ToBE</strain>
    </source>
</reference>
<keyword evidence="6" id="KW-0762">Sugar transport</keyword>
<dbReference type="GO" id="GO:0005737">
    <property type="term" value="C:cytoplasm"/>
    <property type="evidence" value="ECO:0007669"/>
    <property type="project" value="UniProtKB-SubCell"/>
</dbReference>
<dbReference type="Gene3D" id="3.30.1340.10">
    <property type="entry name" value="HPr-like"/>
    <property type="match status" value="1"/>
</dbReference>
<keyword evidence="5" id="KW-0963">Cytoplasm</keyword>
<dbReference type="PRINTS" id="PR00107">
    <property type="entry name" value="PHOSPHOCPHPR"/>
</dbReference>
<evidence type="ECO:0000256" key="2">
    <source>
        <dbReference type="ARBA" id="ARBA00004496"/>
    </source>
</evidence>
<name>A0A1W1VNY7_9FIRM</name>
<dbReference type="InterPro" id="IPR002114">
    <property type="entry name" value="PTS_HPr_Ser_P_site"/>
</dbReference>
<dbReference type="STRING" id="698762.SAMN00808754_1172"/>
<dbReference type="InterPro" id="IPR035895">
    <property type="entry name" value="HPr-like_sf"/>
</dbReference>
<dbReference type="PROSITE" id="PS00369">
    <property type="entry name" value="PTS_HPR_HIS"/>
    <property type="match status" value="1"/>
</dbReference>
<evidence type="ECO:0000256" key="3">
    <source>
        <dbReference type="ARBA" id="ARBA00020422"/>
    </source>
</evidence>
<sequence>MVAKEAVLLNEAGLHARPAALFVQEAKKFKSKIIVHKGDKQADAKSILGIISLAVTKGTSIVITAEGEDEKEAVETLVGLINSKFGEGMKND</sequence>
<keyword evidence="4" id="KW-0813">Transport</keyword>
<evidence type="ECO:0000256" key="6">
    <source>
        <dbReference type="ARBA" id="ARBA00022597"/>
    </source>
</evidence>
<evidence type="ECO:0000313" key="11">
    <source>
        <dbReference type="Proteomes" id="UP000192569"/>
    </source>
</evidence>
<dbReference type="PROSITE" id="PS51350">
    <property type="entry name" value="PTS_HPR_DOM"/>
    <property type="match status" value="1"/>
</dbReference>
<dbReference type="OrthoDB" id="9809047at2"/>
<evidence type="ECO:0000259" key="9">
    <source>
        <dbReference type="PROSITE" id="PS51350"/>
    </source>
</evidence>
<dbReference type="RefSeq" id="WP_084664732.1">
    <property type="nucleotide sequence ID" value="NZ_LT838272.1"/>
</dbReference>
<comment type="subcellular location">
    <subcellularLocation>
        <location evidence="2">Cytoplasm</location>
    </subcellularLocation>
</comment>
<feature type="domain" description="HPr" evidence="9">
    <location>
        <begin position="1"/>
        <end position="88"/>
    </location>
</feature>
<keyword evidence="7" id="KW-0598">Phosphotransferase system</keyword>
<gene>
    <name evidence="10" type="ORF">SAMN00808754_1172</name>
</gene>
<evidence type="ECO:0000256" key="8">
    <source>
        <dbReference type="ARBA" id="ARBA00033055"/>
    </source>
</evidence>
<evidence type="ECO:0000256" key="1">
    <source>
        <dbReference type="ARBA" id="ARBA00003681"/>
    </source>
</evidence>
<dbReference type="InterPro" id="IPR050399">
    <property type="entry name" value="HPr"/>
</dbReference>
<accession>A0A1W1VNY7</accession>
<dbReference type="AlphaFoldDB" id="A0A1W1VNY7"/>
<dbReference type="PANTHER" id="PTHR33705:SF1">
    <property type="entry name" value="PHOSPHOCARRIER PROTEIN HPR"/>
    <property type="match status" value="1"/>
</dbReference>
<dbReference type="PANTHER" id="PTHR33705">
    <property type="entry name" value="PHOSPHOCARRIER PROTEIN HPR"/>
    <property type="match status" value="1"/>
</dbReference>
<protein>
    <recommendedName>
        <fullName evidence="3">Phosphocarrier protein HPr</fullName>
    </recommendedName>
    <alternativeName>
        <fullName evidence="8">Histidine-containing protein</fullName>
    </alternativeName>
</protein>
<organism evidence="10 11">
    <name type="scientific">Thermanaeromonas toyohensis ToBE</name>
    <dbReference type="NCBI Taxonomy" id="698762"/>
    <lineage>
        <taxon>Bacteria</taxon>
        <taxon>Bacillati</taxon>
        <taxon>Bacillota</taxon>
        <taxon>Clostridia</taxon>
        <taxon>Neomoorellales</taxon>
        <taxon>Neomoorellaceae</taxon>
        <taxon>Thermanaeromonas</taxon>
    </lineage>
</organism>
<dbReference type="EMBL" id="LT838272">
    <property type="protein sequence ID" value="SMB95085.1"/>
    <property type="molecule type" value="Genomic_DNA"/>
</dbReference>
<dbReference type="GO" id="GO:0009401">
    <property type="term" value="P:phosphoenolpyruvate-dependent sugar phosphotransferase system"/>
    <property type="evidence" value="ECO:0007669"/>
    <property type="project" value="UniProtKB-KW"/>
</dbReference>
<evidence type="ECO:0000256" key="7">
    <source>
        <dbReference type="ARBA" id="ARBA00022683"/>
    </source>
</evidence>
<evidence type="ECO:0000256" key="4">
    <source>
        <dbReference type="ARBA" id="ARBA00022448"/>
    </source>
</evidence>
<dbReference type="InterPro" id="IPR000032">
    <property type="entry name" value="HPr-like"/>
</dbReference>
<dbReference type="CDD" id="cd00367">
    <property type="entry name" value="PTS-HPr_like"/>
    <property type="match status" value="1"/>
</dbReference>
<dbReference type="Proteomes" id="UP000192569">
    <property type="component" value="Chromosome I"/>
</dbReference>
<dbReference type="Pfam" id="PF00381">
    <property type="entry name" value="PTS-HPr"/>
    <property type="match status" value="1"/>
</dbReference>
<evidence type="ECO:0000313" key="10">
    <source>
        <dbReference type="EMBL" id="SMB95085.1"/>
    </source>
</evidence>
<evidence type="ECO:0000256" key="5">
    <source>
        <dbReference type="ARBA" id="ARBA00022490"/>
    </source>
</evidence>
<dbReference type="NCBIfam" id="TIGR01003">
    <property type="entry name" value="PTS_HPr_family"/>
    <property type="match status" value="1"/>
</dbReference>
<dbReference type="SUPFAM" id="SSF55594">
    <property type="entry name" value="HPr-like"/>
    <property type="match status" value="1"/>
</dbReference>